<name>A0A395NJ50_TRIAR</name>
<dbReference type="OrthoDB" id="309640at2759"/>
<accession>A0A395NJ50</accession>
<gene>
    <name evidence="2" type="ORF">TARUN_6313</name>
</gene>
<dbReference type="EMBL" id="PXOA01000401">
    <property type="protein sequence ID" value="RFU75944.1"/>
    <property type="molecule type" value="Genomic_DNA"/>
</dbReference>
<dbReference type="GO" id="GO:0019239">
    <property type="term" value="F:deaminase activity"/>
    <property type="evidence" value="ECO:0007669"/>
    <property type="project" value="TreeGrafter"/>
</dbReference>
<dbReference type="SUPFAM" id="SSF55298">
    <property type="entry name" value="YjgF-like"/>
    <property type="match status" value="1"/>
</dbReference>
<dbReference type="Proteomes" id="UP000266272">
    <property type="component" value="Unassembled WGS sequence"/>
</dbReference>
<dbReference type="GO" id="GO:0005829">
    <property type="term" value="C:cytosol"/>
    <property type="evidence" value="ECO:0007669"/>
    <property type="project" value="TreeGrafter"/>
</dbReference>
<evidence type="ECO:0000313" key="2">
    <source>
        <dbReference type="EMBL" id="RFU75944.1"/>
    </source>
</evidence>
<keyword evidence="3" id="KW-1185">Reference proteome</keyword>
<dbReference type="Pfam" id="PF01042">
    <property type="entry name" value="Ribonuc_L-PSP"/>
    <property type="match status" value="1"/>
</dbReference>
<organism evidence="2 3">
    <name type="scientific">Trichoderma arundinaceum</name>
    <dbReference type="NCBI Taxonomy" id="490622"/>
    <lineage>
        <taxon>Eukaryota</taxon>
        <taxon>Fungi</taxon>
        <taxon>Dikarya</taxon>
        <taxon>Ascomycota</taxon>
        <taxon>Pezizomycotina</taxon>
        <taxon>Sordariomycetes</taxon>
        <taxon>Hypocreomycetidae</taxon>
        <taxon>Hypocreales</taxon>
        <taxon>Hypocreaceae</taxon>
        <taxon>Trichoderma</taxon>
    </lineage>
</organism>
<dbReference type="InterPro" id="IPR006175">
    <property type="entry name" value="YjgF/YER057c/UK114"/>
</dbReference>
<dbReference type="PANTHER" id="PTHR11803">
    <property type="entry name" value="2-IMINOBUTANOATE/2-IMINOPROPANOATE DEAMINASE RIDA"/>
    <property type="match status" value="1"/>
</dbReference>
<proteinExistence type="inferred from homology"/>
<dbReference type="Gene3D" id="3.30.1330.40">
    <property type="entry name" value="RutC-like"/>
    <property type="match status" value="1"/>
</dbReference>
<dbReference type="CDD" id="cd00448">
    <property type="entry name" value="YjgF_YER057c_UK114_family"/>
    <property type="match status" value="1"/>
</dbReference>
<dbReference type="STRING" id="490622.A0A395NJ50"/>
<dbReference type="AlphaFoldDB" id="A0A395NJ50"/>
<evidence type="ECO:0000313" key="3">
    <source>
        <dbReference type="Proteomes" id="UP000266272"/>
    </source>
</evidence>
<dbReference type="GO" id="GO:0005739">
    <property type="term" value="C:mitochondrion"/>
    <property type="evidence" value="ECO:0007669"/>
    <property type="project" value="TreeGrafter"/>
</dbReference>
<comment type="similarity">
    <text evidence="1">Belongs to the RutC family.</text>
</comment>
<sequence length="151" mass="16320">MSLKKVGVFTDDAPTLRPGVYTPAIIANGFVFTSGVLGADPTTKKIVSGTVIDRFVRYLNLFSLSLAQAHCIAQHQIMRNLDAILKQANSGLESVVEVTVFLTNILDADELSLAYKTYWGDLKPARTCVAVKELPYGSDIELKCIAVVVGS</sequence>
<dbReference type="PANTHER" id="PTHR11803:SF58">
    <property type="entry name" value="PROTEIN HMF1-RELATED"/>
    <property type="match status" value="1"/>
</dbReference>
<reference evidence="2 3" key="1">
    <citation type="journal article" date="2018" name="PLoS Pathog.">
        <title>Evolution of structural diversity of trichothecenes, a family of toxins produced by plant pathogenic and entomopathogenic fungi.</title>
        <authorList>
            <person name="Proctor R.H."/>
            <person name="McCormick S.P."/>
            <person name="Kim H.S."/>
            <person name="Cardoza R.E."/>
            <person name="Stanley A.M."/>
            <person name="Lindo L."/>
            <person name="Kelly A."/>
            <person name="Brown D.W."/>
            <person name="Lee T."/>
            <person name="Vaughan M.M."/>
            <person name="Alexander N.J."/>
            <person name="Busman M."/>
            <person name="Gutierrez S."/>
        </authorList>
    </citation>
    <scope>NUCLEOTIDE SEQUENCE [LARGE SCALE GENOMIC DNA]</scope>
    <source>
        <strain evidence="2 3">IBT 40837</strain>
    </source>
</reference>
<comment type="caution">
    <text evidence="2">The sequence shown here is derived from an EMBL/GenBank/DDBJ whole genome shotgun (WGS) entry which is preliminary data.</text>
</comment>
<evidence type="ECO:0000256" key="1">
    <source>
        <dbReference type="ARBA" id="ARBA00010552"/>
    </source>
</evidence>
<protein>
    <submittedName>
        <fullName evidence="2">Endoribonuclease l-psp</fullName>
    </submittedName>
</protein>
<dbReference type="InterPro" id="IPR035959">
    <property type="entry name" value="RutC-like_sf"/>
</dbReference>